<keyword evidence="1" id="KW-1133">Transmembrane helix</keyword>
<evidence type="ECO:0000256" key="1">
    <source>
        <dbReference type="SAM" id="Phobius"/>
    </source>
</evidence>
<accession>A0A2B8BHF9</accession>
<gene>
    <name evidence="2" type="ORF">CRT60_12010</name>
</gene>
<feature type="transmembrane region" description="Helical" evidence="1">
    <location>
        <begin position="24"/>
        <end position="43"/>
    </location>
</feature>
<dbReference type="EMBL" id="PDKW01000040">
    <property type="protein sequence ID" value="PGH57190.1"/>
    <property type="molecule type" value="Genomic_DNA"/>
</dbReference>
<evidence type="ECO:0000313" key="2">
    <source>
        <dbReference type="EMBL" id="PGH57190.1"/>
    </source>
</evidence>
<sequence length="150" mass="15142">MAAPQEQTGPVLRLRPLIDRIRRAGLMAGALAFVLQMMVWSMVMPAMALDGAPAGAEAVTICSVDGFKTVFIGSDGQPVAPEDGSGSGSAAKDHCPLCPTVTGAGLPPQVQTAGPAESMAMADARTLPGDVIAAGWFLSSLQARAPPAAG</sequence>
<dbReference type="Pfam" id="PF11162">
    <property type="entry name" value="DUF2946"/>
    <property type="match status" value="1"/>
</dbReference>
<dbReference type="AlphaFoldDB" id="A0A2B8BHF9"/>
<dbReference type="OrthoDB" id="7305432at2"/>
<dbReference type="Proteomes" id="UP000225379">
    <property type="component" value="Unassembled WGS sequence"/>
</dbReference>
<keyword evidence="1" id="KW-0472">Membrane</keyword>
<reference evidence="3" key="1">
    <citation type="submission" date="2017-10" db="EMBL/GenBank/DDBJ databases">
        <authorList>
            <person name="Kravchenko I.K."/>
            <person name="Grouzdev D.S."/>
        </authorList>
    </citation>
    <scope>NUCLEOTIDE SEQUENCE [LARGE SCALE GENOMIC DNA]</scope>
    <source>
        <strain evidence="3">B2</strain>
    </source>
</reference>
<keyword evidence="1" id="KW-0812">Transmembrane</keyword>
<protein>
    <submittedName>
        <fullName evidence="2">DUF2946 domain-containing protein</fullName>
    </submittedName>
</protein>
<keyword evidence="3" id="KW-1185">Reference proteome</keyword>
<name>A0A2B8BHF9_9PROT</name>
<evidence type="ECO:0000313" key="3">
    <source>
        <dbReference type="Proteomes" id="UP000225379"/>
    </source>
</evidence>
<dbReference type="InterPro" id="IPR021333">
    <property type="entry name" value="DUF2946"/>
</dbReference>
<comment type="caution">
    <text evidence="2">The sequence shown here is derived from an EMBL/GenBank/DDBJ whole genome shotgun (WGS) entry which is preliminary data.</text>
</comment>
<organism evidence="2 3">
    <name type="scientific">Azospirillum palustre</name>
    <dbReference type="NCBI Taxonomy" id="2044885"/>
    <lineage>
        <taxon>Bacteria</taxon>
        <taxon>Pseudomonadati</taxon>
        <taxon>Pseudomonadota</taxon>
        <taxon>Alphaproteobacteria</taxon>
        <taxon>Rhodospirillales</taxon>
        <taxon>Azospirillaceae</taxon>
        <taxon>Azospirillum</taxon>
    </lineage>
</organism>
<proteinExistence type="predicted"/>